<protein>
    <recommendedName>
        <fullName evidence="3">DUF2939 domain-containing protein</fullName>
    </recommendedName>
</protein>
<dbReference type="Proteomes" id="UP000068603">
    <property type="component" value="Unassembled WGS sequence"/>
</dbReference>
<reference evidence="1 2" key="1">
    <citation type="submission" date="2015-11" db="EMBL/GenBank/DDBJ databases">
        <title>Expanding the genomic diversity of Burkholderia species for the development of highly accurate diagnostics.</title>
        <authorList>
            <person name="Sahl J."/>
            <person name="Keim P."/>
            <person name="Wagner D."/>
        </authorList>
    </citation>
    <scope>NUCLEOTIDE SEQUENCE [LARGE SCALE GENOMIC DNA]</scope>
    <source>
        <strain evidence="1 2">MSMB1960WGS</strain>
    </source>
</reference>
<dbReference type="EMBL" id="LPHB01000018">
    <property type="protein sequence ID" value="KWA66942.1"/>
    <property type="molecule type" value="Genomic_DNA"/>
</dbReference>
<sequence length="188" mass="20362">MKRKSLMAVAGAIVVLGAVASYASPYMTLHSMRSDIIEKDYDAFSSNVDFPAFRESLRTQFTMVMQNKLSSDPQLKQNPFADIGLMLGVSVVNQFIDTMVTPAGVMHMMADASSRQPAGPAAAPASAAASTSDSSRVAYSVRYRNWSTVAVTAQRDQDEPIDFIFKRQGLWSWKLSGVTLPPSVTGGN</sequence>
<dbReference type="RefSeq" id="WP_060149667.1">
    <property type="nucleotide sequence ID" value="NZ_LPGD01000069.1"/>
</dbReference>
<dbReference type="STRING" id="1503054.WT74_14010"/>
<organism evidence="1">
    <name type="scientific">Burkholderia stagnalis</name>
    <dbReference type="NCBI Taxonomy" id="1503054"/>
    <lineage>
        <taxon>Bacteria</taxon>
        <taxon>Pseudomonadati</taxon>
        <taxon>Pseudomonadota</taxon>
        <taxon>Betaproteobacteria</taxon>
        <taxon>Burkholderiales</taxon>
        <taxon>Burkholderiaceae</taxon>
        <taxon>Burkholderia</taxon>
        <taxon>Burkholderia cepacia complex</taxon>
    </lineage>
</organism>
<accession>A0A107AVP3</accession>
<comment type="caution">
    <text evidence="1">The sequence shown here is derived from an EMBL/GenBank/DDBJ whole genome shotgun (WGS) entry which is preliminary data.</text>
</comment>
<evidence type="ECO:0000313" key="2">
    <source>
        <dbReference type="Proteomes" id="UP000068603"/>
    </source>
</evidence>
<name>A0A107AVP3_9BURK</name>
<evidence type="ECO:0008006" key="3">
    <source>
        <dbReference type="Google" id="ProtNLM"/>
    </source>
</evidence>
<dbReference type="InterPro" id="IPR021330">
    <property type="entry name" value="DUF2939"/>
</dbReference>
<proteinExistence type="predicted"/>
<dbReference type="AlphaFoldDB" id="A0A107AVP3"/>
<gene>
    <name evidence="1" type="ORF">WT44_04490</name>
</gene>
<evidence type="ECO:0000313" key="1">
    <source>
        <dbReference type="EMBL" id="KWA66942.1"/>
    </source>
</evidence>
<dbReference type="Pfam" id="PF11159">
    <property type="entry name" value="DUF2939"/>
    <property type="match status" value="1"/>
</dbReference>